<dbReference type="PROSITE" id="PS50089">
    <property type="entry name" value="ZF_RING_2"/>
    <property type="match status" value="1"/>
</dbReference>
<dbReference type="Pfam" id="PF13639">
    <property type="entry name" value="zf-RING_2"/>
    <property type="match status" value="1"/>
</dbReference>
<evidence type="ECO:0000313" key="6">
    <source>
        <dbReference type="Proteomes" id="UP001205105"/>
    </source>
</evidence>
<dbReference type="InterPro" id="IPR007527">
    <property type="entry name" value="Znf_SWIM"/>
</dbReference>
<evidence type="ECO:0000259" key="4">
    <source>
        <dbReference type="PROSITE" id="PS50966"/>
    </source>
</evidence>
<dbReference type="SMART" id="SM00184">
    <property type="entry name" value="RING"/>
    <property type="match status" value="1"/>
</dbReference>
<sequence>MGRRGGSGAPAKAEADLVDLTQSDGEMEEKSSRRRPMRGRRDSNTAAAAAAASAAAGEPAGARPDRSPAQAAAAAAAAARAGQPLGDLGAAAAAAAAGAPKRRRRSSGDGGGGSGAPAGKKAHKERREDEYGNTVSWRPKASSAVLTRIARAQGGHRLTLPYTVTICRQPNCTCPDAAKGNVCKHVLFVLLRVLHMSPDEPLVWQKALLASEVDEILAGHKSLPRTLGGGEVLAPEAVRQQYRRRASLGGEAGVEGEEGGPLRRSAEGADCPICYERLEVASEKISFCAACGNNCHSACIGEWVKKRRREGAQPTCPLCRAAWVDGTAPAGAAGGAGGEYINLADAAGAPVPTLEQLYGDNAIWIHANQGDISRSMAASMWRNMGH</sequence>
<dbReference type="Proteomes" id="UP001205105">
    <property type="component" value="Unassembled WGS sequence"/>
</dbReference>
<accession>A0AAD5DSV2</accession>
<evidence type="ECO:0000259" key="3">
    <source>
        <dbReference type="PROSITE" id="PS50089"/>
    </source>
</evidence>
<dbReference type="Gene3D" id="3.30.40.10">
    <property type="entry name" value="Zinc/RING finger domain, C3HC4 (zinc finger)"/>
    <property type="match status" value="1"/>
</dbReference>
<dbReference type="Pfam" id="PF04434">
    <property type="entry name" value="SWIM"/>
    <property type="match status" value="1"/>
</dbReference>
<evidence type="ECO:0000256" key="2">
    <source>
        <dbReference type="SAM" id="MobiDB-lite"/>
    </source>
</evidence>
<dbReference type="GO" id="GO:0061630">
    <property type="term" value="F:ubiquitin protein ligase activity"/>
    <property type="evidence" value="ECO:0007669"/>
    <property type="project" value="InterPro"/>
</dbReference>
<dbReference type="InterPro" id="IPR039903">
    <property type="entry name" value="Zswim2"/>
</dbReference>
<organism evidence="5 6">
    <name type="scientific">Chlorella ohadii</name>
    <dbReference type="NCBI Taxonomy" id="2649997"/>
    <lineage>
        <taxon>Eukaryota</taxon>
        <taxon>Viridiplantae</taxon>
        <taxon>Chlorophyta</taxon>
        <taxon>core chlorophytes</taxon>
        <taxon>Trebouxiophyceae</taxon>
        <taxon>Chlorellales</taxon>
        <taxon>Chlorellaceae</taxon>
        <taxon>Chlorella clade</taxon>
        <taxon>Chlorella</taxon>
    </lineage>
</organism>
<keyword evidence="6" id="KW-1185">Reference proteome</keyword>
<reference evidence="5" key="1">
    <citation type="submission" date="2020-11" db="EMBL/GenBank/DDBJ databases">
        <title>Chlorella ohadii genome sequencing and assembly.</title>
        <authorList>
            <person name="Murik O."/>
            <person name="Treves H."/>
            <person name="Kedem I."/>
            <person name="Shotland Y."/>
            <person name="Kaplan A."/>
        </authorList>
    </citation>
    <scope>NUCLEOTIDE SEQUENCE</scope>
    <source>
        <strain evidence="5">1</strain>
    </source>
</reference>
<keyword evidence="1" id="KW-0479">Metal-binding</keyword>
<feature type="compositionally biased region" description="Low complexity" evidence="2">
    <location>
        <begin position="69"/>
        <end position="81"/>
    </location>
</feature>
<gene>
    <name evidence="5" type="ORF">COHA_003231</name>
</gene>
<feature type="domain" description="RING-type" evidence="3">
    <location>
        <begin position="271"/>
        <end position="320"/>
    </location>
</feature>
<dbReference type="EMBL" id="JADXDR010000043">
    <property type="protein sequence ID" value="KAI7843057.1"/>
    <property type="molecule type" value="Genomic_DNA"/>
</dbReference>
<feature type="region of interest" description="Disordered" evidence="2">
    <location>
        <begin position="96"/>
        <end position="136"/>
    </location>
</feature>
<evidence type="ECO:0000313" key="5">
    <source>
        <dbReference type="EMBL" id="KAI7843057.1"/>
    </source>
</evidence>
<keyword evidence="1" id="KW-0862">Zinc</keyword>
<dbReference type="GO" id="GO:0008270">
    <property type="term" value="F:zinc ion binding"/>
    <property type="evidence" value="ECO:0007669"/>
    <property type="project" value="UniProtKB-KW"/>
</dbReference>
<proteinExistence type="predicted"/>
<feature type="domain" description="SWIM-type" evidence="4">
    <location>
        <begin position="162"/>
        <end position="194"/>
    </location>
</feature>
<name>A0AAD5DSV2_9CHLO</name>
<keyword evidence="1" id="KW-0863">Zinc-finger</keyword>
<dbReference type="PROSITE" id="PS50966">
    <property type="entry name" value="ZF_SWIM"/>
    <property type="match status" value="1"/>
</dbReference>
<feature type="region of interest" description="Disordered" evidence="2">
    <location>
        <begin position="1"/>
        <end position="81"/>
    </location>
</feature>
<dbReference type="AlphaFoldDB" id="A0AAD5DSV2"/>
<protein>
    <submittedName>
        <fullName evidence="5">Uncharacterized protein</fullName>
    </submittedName>
</protein>
<comment type="caution">
    <text evidence="5">The sequence shown here is derived from an EMBL/GenBank/DDBJ whole genome shotgun (WGS) entry which is preliminary data.</text>
</comment>
<dbReference type="PANTHER" id="PTHR21540:SF0">
    <property type="entry name" value="PHD FAMILY PROTEIN"/>
    <property type="match status" value="1"/>
</dbReference>
<evidence type="ECO:0000256" key="1">
    <source>
        <dbReference type="PROSITE-ProRule" id="PRU00175"/>
    </source>
</evidence>
<dbReference type="InterPro" id="IPR001841">
    <property type="entry name" value="Znf_RING"/>
</dbReference>
<dbReference type="PANTHER" id="PTHR21540">
    <property type="entry name" value="RING FINGER AND SWIM DOMAIN-CONTAINING PROTEIN 2"/>
    <property type="match status" value="1"/>
</dbReference>
<dbReference type="SUPFAM" id="SSF57850">
    <property type="entry name" value="RING/U-box"/>
    <property type="match status" value="1"/>
</dbReference>
<feature type="compositionally biased region" description="Low complexity" evidence="2">
    <location>
        <begin position="46"/>
        <end position="62"/>
    </location>
</feature>
<dbReference type="InterPro" id="IPR013083">
    <property type="entry name" value="Znf_RING/FYVE/PHD"/>
</dbReference>